<gene>
    <name evidence="1" type="ORF">RIF29_40693</name>
</gene>
<dbReference type="PANTHER" id="PTHR35131">
    <property type="entry name" value="EXPRESSED PROTEIN"/>
    <property type="match status" value="1"/>
</dbReference>
<dbReference type="Proteomes" id="UP001372338">
    <property type="component" value="Unassembled WGS sequence"/>
</dbReference>
<evidence type="ECO:0000313" key="2">
    <source>
        <dbReference type="Proteomes" id="UP001372338"/>
    </source>
</evidence>
<evidence type="ECO:0000313" key="1">
    <source>
        <dbReference type="EMBL" id="KAK7245841.1"/>
    </source>
</evidence>
<accession>A0AAN9E4C3</accession>
<name>A0AAN9E4C3_CROPI</name>
<dbReference type="PANTHER" id="PTHR35131:SF1">
    <property type="entry name" value="EXPRESSED PROTEIN"/>
    <property type="match status" value="1"/>
</dbReference>
<dbReference type="EMBL" id="JAYWIO010000008">
    <property type="protein sequence ID" value="KAK7245841.1"/>
    <property type="molecule type" value="Genomic_DNA"/>
</dbReference>
<proteinExistence type="predicted"/>
<keyword evidence="2" id="KW-1185">Reference proteome</keyword>
<reference evidence="1 2" key="1">
    <citation type="submission" date="2024-01" db="EMBL/GenBank/DDBJ databases">
        <title>The genomes of 5 underutilized Papilionoideae crops provide insights into root nodulation and disease resistanc.</title>
        <authorList>
            <person name="Yuan L."/>
        </authorList>
    </citation>
    <scope>NUCLEOTIDE SEQUENCE [LARGE SCALE GENOMIC DNA]</scope>
    <source>
        <strain evidence="1">ZHUSHIDOU_FW_LH</strain>
        <tissue evidence="1">Leaf</tissue>
    </source>
</reference>
<sequence length="177" mass="20303">MKINTKCFYTYIVMVTNADVASYYIPPCPLNFCSKCMKLKNSSLIMGWDDMMDKPGPCLTTTLAEMAAPAPLAIGTRGTIGSLVRKEIDYFTKFDLDRRGGSQKKPQPHFDMDRSYSMSRPRFWVLLTPWKRRKRRGTSGFIPKNCSVAEVAESNQFNRIPGYSYRILKNDINNFQL</sequence>
<dbReference type="AlphaFoldDB" id="A0AAN9E4C3"/>
<organism evidence="1 2">
    <name type="scientific">Crotalaria pallida</name>
    <name type="common">Smooth rattlebox</name>
    <name type="synonym">Crotalaria striata</name>
    <dbReference type="NCBI Taxonomy" id="3830"/>
    <lineage>
        <taxon>Eukaryota</taxon>
        <taxon>Viridiplantae</taxon>
        <taxon>Streptophyta</taxon>
        <taxon>Embryophyta</taxon>
        <taxon>Tracheophyta</taxon>
        <taxon>Spermatophyta</taxon>
        <taxon>Magnoliopsida</taxon>
        <taxon>eudicotyledons</taxon>
        <taxon>Gunneridae</taxon>
        <taxon>Pentapetalae</taxon>
        <taxon>rosids</taxon>
        <taxon>fabids</taxon>
        <taxon>Fabales</taxon>
        <taxon>Fabaceae</taxon>
        <taxon>Papilionoideae</taxon>
        <taxon>50 kb inversion clade</taxon>
        <taxon>genistoids sensu lato</taxon>
        <taxon>core genistoids</taxon>
        <taxon>Crotalarieae</taxon>
        <taxon>Crotalaria</taxon>
    </lineage>
</organism>
<protein>
    <submittedName>
        <fullName evidence="1">Uncharacterized protein</fullName>
    </submittedName>
</protein>
<comment type="caution">
    <text evidence="1">The sequence shown here is derived from an EMBL/GenBank/DDBJ whole genome shotgun (WGS) entry which is preliminary data.</text>
</comment>